<dbReference type="InterPro" id="IPR041698">
    <property type="entry name" value="Methyltransf_25"/>
</dbReference>
<evidence type="ECO:0000313" key="3">
    <source>
        <dbReference type="EMBL" id="KAL0951559.1"/>
    </source>
</evidence>
<feature type="region of interest" description="Disordered" evidence="1">
    <location>
        <begin position="345"/>
        <end position="409"/>
    </location>
</feature>
<evidence type="ECO:0000313" key="4">
    <source>
        <dbReference type="Proteomes" id="UP001556367"/>
    </source>
</evidence>
<reference evidence="4" key="1">
    <citation type="submission" date="2024-06" db="EMBL/GenBank/DDBJ databases">
        <title>Multi-omics analyses provide insights into the biosynthesis of the anticancer antibiotic pleurotin in Hohenbuehelia grisea.</title>
        <authorList>
            <person name="Weaver J.A."/>
            <person name="Alberti F."/>
        </authorList>
    </citation>
    <scope>NUCLEOTIDE SEQUENCE [LARGE SCALE GENOMIC DNA]</scope>
    <source>
        <strain evidence="4">T-177</strain>
    </source>
</reference>
<proteinExistence type="predicted"/>
<dbReference type="CDD" id="cd02440">
    <property type="entry name" value="AdoMet_MTases"/>
    <property type="match status" value="1"/>
</dbReference>
<dbReference type="Proteomes" id="UP001556367">
    <property type="component" value="Unassembled WGS sequence"/>
</dbReference>
<feature type="compositionally biased region" description="Polar residues" evidence="1">
    <location>
        <begin position="368"/>
        <end position="382"/>
    </location>
</feature>
<name>A0ABR3J7E0_9AGAR</name>
<evidence type="ECO:0000259" key="2">
    <source>
        <dbReference type="Pfam" id="PF13649"/>
    </source>
</evidence>
<dbReference type="SUPFAM" id="SSF53335">
    <property type="entry name" value="S-adenosyl-L-methionine-dependent methyltransferases"/>
    <property type="match status" value="1"/>
</dbReference>
<dbReference type="InterPro" id="IPR029063">
    <property type="entry name" value="SAM-dependent_MTases_sf"/>
</dbReference>
<keyword evidence="4" id="KW-1185">Reference proteome</keyword>
<accession>A0ABR3J7E0</accession>
<feature type="region of interest" description="Disordered" evidence="1">
    <location>
        <begin position="298"/>
        <end position="317"/>
    </location>
</feature>
<feature type="compositionally biased region" description="Polar residues" evidence="1">
    <location>
        <begin position="11"/>
        <end position="26"/>
    </location>
</feature>
<feature type="compositionally biased region" description="Pro residues" evidence="1">
    <location>
        <begin position="392"/>
        <end position="407"/>
    </location>
</feature>
<dbReference type="EMBL" id="JASNQZ010000011">
    <property type="protein sequence ID" value="KAL0951559.1"/>
    <property type="molecule type" value="Genomic_DNA"/>
</dbReference>
<organism evidence="3 4">
    <name type="scientific">Hohenbuehelia grisea</name>
    <dbReference type="NCBI Taxonomy" id="104357"/>
    <lineage>
        <taxon>Eukaryota</taxon>
        <taxon>Fungi</taxon>
        <taxon>Dikarya</taxon>
        <taxon>Basidiomycota</taxon>
        <taxon>Agaricomycotina</taxon>
        <taxon>Agaricomycetes</taxon>
        <taxon>Agaricomycetidae</taxon>
        <taxon>Agaricales</taxon>
        <taxon>Pleurotineae</taxon>
        <taxon>Pleurotaceae</taxon>
        <taxon>Hohenbuehelia</taxon>
    </lineage>
</organism>
<dbReference type="Pfam" id="PF13649">
    <property type="entry name" value="Methyltransf_25"/>
    <property type="match status" value="1"/>
</dbReference>
<comment type="caution">
    <text evidence="3">The sequence shown here is derived from an EMBL/GenBank/DDBJ whole genome shotgun (WGS) entry which is preliminary data.</text>
</comment>
<feature type="domain" description="Methyltransferase" evidence="2">
    <location>
        <begin position="95"/>
        <end position="191"/>
    </location>
</feature>
<dbReference type="Gene3D" id="3.40.50.150">
    <property type="entry name" value="Vaccinia Virus protein VP39"/>
    <property type="match status" value="1"/>
</dbReference>
<dbReference type="PANTHER" id="PTHR43591">
    <property type="entry name" value="METHYLTRANSFERASE"/>
    <property type="match status" value="1"/>
</dbReference>
<gene>
    <name evidence="3" type="ORF">HGRIS_008241</name>
</gene>
<dbReference type="PANTHER" id="PTHR43591:SF24">
    <property type="entry name" value="2-METHOXY-6-POLYPRENYL-1,4-BENZOQUINOL METHYLASE, MITOCHONDRIAL"/>
    <property type="match status" value="1"/>
</dbReference>
<evidence type="ECO:0000256" key="1">
    <source>
        <dbReference type="SAM" id="MobiDB-lite"/>
    </source>
</evidence>
<sequence>MIPGTSPPAAIQQTLSSGTGYSTHSSFEGKRSTQSRLEYKFGQRLHSAEAEKAPYPLSYNRQVLELESLDNRLVKHLRGTSSFVNFPDGPPTRSLDLGCGSGSWVIDAAKEWPECEFVGFDLVNVQPPLKILDGSVAQRIKWVYGNFLTTKLPFDDDSFDHVHIQSIARGVPENKWGTLFDEINRVLQPGGAIEILEDDIIFPMLPRWFTAPLRHRARRTSSVHFPGDFERAPSPPPPTTVAPVHDHSLLESLFASVFSSRFINLKPTAVLPSYFTIYFRQVILGPVLQFPMPPLPPLQPLPQQSTPKSTLDSLSDASGLRSSSILHSTFPSTRPMSLSFSSAVSSSTTTSNASSNPSSLFSKPGRSKSASFSSTRESSVASQPFPRKSTEKPPPVPPKESKPPPPFQKYFIDASLTEDSSSVSTEPQALLHVDRLTALSERSLAMHLYRSYQSVLACQEAMWEELLDRLRNRKEELLPFGWDDDEEPDLHHHEDPDLHHRNRFERLIERYQSDMHARLGIWCSMCGLGYVLPPREPLSKAELIEEERIRGDMLEARKYQTLEDIQRPCRAIRALVGFKGIT</sequence>
<feature type="compositionally biased region" description="Low complexity" evidence="1">
    <location>
        <begin position="345"/>
        <end position="362"/>
    </location>
</feature>
<feature type="region of interest" description="Disordered" evidence="1">
    <location>
        <begin position="1"/>
        <end position="33"/>
    </location>
</feature>
<protein>
    <recommendedName>
        <fullName evidence="2">Methyltransferase domain-containing protein</fullName>
    </recommendedName>
</protein>